<evidence type="ECO:0000313" key="5">
    <source>
        <dbReference type="EMBL" id="KPV45139.1"/>
    </source>
</evidence>
<dbReference type="STRING" id="471514.AN477_03940"/>
<dbReference type="AlphaFoldDB" id="A0A0P9CHB2"/>
<dbReference type="PRINTS" id="PR00502">
    <property type="entry name" value="NUDIXFAMILY"/>
</dbReference>
<evidence type="ECO:0000256" key="2">
    <source>
        <dbReference type="ARBA" id="ARBA00022801"/>
    </source>
</evidence>
<feature type="domain" description="Nudix hydrolase" evidence="4">
    <location>
        <begin position="24"/>
        <end position="147"/>
    </location>
</feature>
<dbReference type="PROSITE" id="PS51462">
    <property type="entry name" value="NUDIX"/>
    <property type="match status" value="1"/>
</dbReference>
<dbReference type="PATRIC" id="fig|471514.4.peg.658"/>
<keyword evidence="6" id="KW-1185">Reference proteome</keyword>
<evidence type="ECO:0000313" key="6">
    <source>
        <dbReference type="Proteomes" id="UP000050482"/>
    </source>
</evidence>
<dbReference type="Gene3D" id="3.90.79.10">
    <property type="entry name" value="Nucleoside Triphosphate Pyrophosphohydrolase"/>
    <property type="match status" value="1"/>
</dbReference>
<dbReference type="PANTHER" id="PTHR43046:SF14">
    <property type="entry name" value="MUTT_NUDIX FAMILY PROTEIN"/>
    <property type="match status" value="1"/>
</dbReference>
<dbReference type="PANTHER" id="PTHR43046">
    <property type="entry name" value="GDP-MANNOSE MANNOSYL HYDROLASE"/>
    <property type="match status" value="1"/>
</dbReference>
<evidence type="ECO:0000256" key="1">
    <source>
        <dbReference type="ARBA" id="ARBA00001946"/>
    </source>
</evidence>
<evidence type="ECO:0000256" key="3">
    <source>
        <dbReference type="RuleBase" id="RU003476"/>
    </source>
</evidence>
<comment type="caution">
    <text evidence="5">The sequence shown here is derived from an EMBL/GenBank/DDBJ whole genome shotgun (WGS) entry which is preliminary data.</text>
</comment>
<name>A0A0P9CHB2_9BACL</name>
<dbReference type="EMBL" id="LJCO01000014">
    <property type="protein sequence ID" value="KPV45139.1"/>
    <property type="molecule type" value="Genomic_DNA"/>
</dbReference>
<proteinExistence type="inferred from homology"/>
<organism evidence="5 6">
    <name type="scientific">Alicyclobacillus ferrooxydans</name>
    <dbReference type="NCBI Taxonomy" id="471514"/>
    <lineage>
        <taxon>Bacteria</taxon>
        <taxon>Bacillati</taxon>
        <taxon>Bacillota</taxon>
        <taxon>Bacilli</taxon>
        <taxon>Bacillales</taxon>
        <taxon>Alicyclobacillaceae</taxon>
        <taxon>Alicyclobacillus</taxon>
    </lineage>
</organism>
<dbReference type="SUPFAM" id="SSF55811">
    <property type="entry name" value="Nudix"/>
    <property type="match status" value="1"/>
</dbReference>
<dbReference type="InterPro" id="IPR020476">
    <property type="entry name" value="Nudix_hydrolase"/>
</dbReference>
<comment type="cofactor">
    <cofactor evidence="1">
        <name>Mg(2+)</name>
        <dbReference type="ChEBI" id="CHEBI:18420"/>
    </cofactor>
</comment>
<evidence type="ECO:0000259" key="4">
    <source>
        <dbReference type="PROSITE" id="PS51462"/>
    </source>
</evidence>
<keyword evidence="2 3" id="KW-0378">Hydrolase</keyword>
<sequence length="160" mass="18417">MHKSPTWEESNLTVSIVRTEPSNEKPFAVLVFPIFDDHVIWVQHPRRGWEAPGGKVEPDETPIEAAHREVFEESGALIENLEWVGEYHMDNGNLKWIYFADVVDVKARPADSETTDVMVPRPMWDPDVARARSDVSYIMKDGVYQTIWPLLQDRIKKGES</sequence>
<dbReference type="InterPro" id="IPR020084">
    <property type="entry name" value="NUDIX_hydrolase_CS"/>
</dbReference>
<accession>A0A0P9CHB2</accession>
<dbReference type="OrthoDB" id="9810648at2"/>
<dbReference type="Proteomes" id="UP000050482">
    <property type="component" value="Unassembled WGS sequence"/>
</dbReference>
<comment type="similarity">
    <text evidence="3">Belongs to the Nudix hydrolase family.</text>
</comment>
<dbReference type="InterPro" id="IPR015797">
    <property type="entry name" value="NUDIX_hydrolase-like_dom_sf"/>
</dbReference>
<dbReference type="GO" id="GO:0016787">
    <property type="term" value="F:hydrolase activity"/>
    <property type="evidence" value="ECO:0007669"/>
    <property type="project" value="UniProtKB-KW"/>
</dbReference>
<reference evidence="5 6" key="1">
    <citation type="submission" date="2015-09" db="EMBL/GenBank/DDBJ databases">
        <title>Draft genome sequence of Alicyclobacillus ferrooxydans DSM 22381.</title>
        <authorList>
            <person name="Hemp J."/>
        </authorList>
    </citation>
    <scope>NUCLEOTIDE SEQUENCE [LARGE SCALE GENOMIC DNA]</scope>
    <source>
        <strain evidence="5 6">TC-34</strain>
    </source>
</reference>
<dbReference type="Pfam" id="PF00293">
    <property type="entry name" value="NUDIX"/>
    <property type="match status" value="1"/>
</dbReference>
<gene>
    <name evidence="5" type="ORF">AN477_03940</name>
</gene>
<protein>
    <recommendedName>
        <fullName evidence="4">Nudix hydrolase domain-containing protein</fullName>
    </recommendedName>
</protein>
<dbReference type="InterPro" id="IPR000086">
    <property type="entry name" value="NUDIX_hydrolase_dom"/>
</dbReference>
<dbReference type="PROSITE" id="PS00893">
    <property type="entry name" value="NUDIX_BOX"/>
    <property type="match status" value="1"/>
</dbReference>